<feature type="compositionally biased region" description="Basic residues" evidence="1">
    <location>
        <begin position="869"/>
        <end position="879"/>
    </location>
</feature>
<evidence type="ECO:0000313" key="2">
    <source>
        <dbReference type="Proteomes" id="UP000050791"/>
    </source>
</evidence>
<evidence type="ECO:0000313" key="3">
    <source>
        <dbReference type="WBParaSite" id="SMTH1_87380.1"/>
    </source>
</evidence>
<reference evidence="3" key="1">
    <citation type="submission" date="2023-11" db="UniProtKB">
        <authorList>
            <consortium name="WormBaseParasite"/>
        </authorList>
    </citation>
    <scope>IDENTIFICATION</scope>
</reference>
<feature type="region of interest" description="Disordered" evidence="1">
    <location>
        <begin position="221"/>
        <end position="245"/>
    </location>
</feature>
<sequence length="1376" mass="158488">MNDLYLNWLNELNSNYVSMNQQDNLLSTNYNVNKHEDYISECSLINNSCSQDTSVSNYITTTTITSNSNTETNEQNHLLLKRCPNFENISRLSNNNNDNNINNNIQLMEESSSFYEGLMKLSEIVNDEKEDLEMNNDTPTKVWGREFRDRLQISDTSTCLPSNLFDDIKPELEIWSNLFNTSEIVVDTAREISTQLNLLSTLEEDDVKEDRNEWEEKVEVHVGKQAENNKDNEENRTDHGQCDKNDKEVVDSRSHMFITTLENEKLDALKDNEITEDNEKHDNTLSDHFIAKLYTTHIEDDTELHDLERISTQLETHIVAEENLMSQPYNYGNIYENNVRTNEKTDHFVYSDTPTLTTTSKSNESNHNMISYQNMKLKCKNNQFPYTSLPIDKLIDNSKQKEETFKNTKEDLYHSDILEFYEHVIPTINSSLSLDNSYSASIQSPNNLDEKNSIINEILYPYYPYEQQLTQYNSTYTYMNNKQYYSLIHLNKEGSHLELTNNHKVGLKKSNRKNDQNKTIIEHYKTDQLSILNNSIEKSIEKSFNNNNNNLITFSDTTQKLFNNTTNTTITTNTPTCIGIKQQSTNNSLSLTKPFCCFNEKLLKRAQLILSNSPITNEPDPTDTLLALTEDNNNNNNNNQYKRSHQTSFCKSSIKNYFLSLSCPQSLSNQLLEDNYDTLSDGSDFSIHVPITNSILNENTFNESKLSLIPNFKEFYANKHLWESIHSQWYIHILKRITDEAKLISIPEQIIYYDNLHTEYMSSSSSSRGSYFTNQRRRPHSSAYSYEVNGLVDDLPGTYESPNSSSSIIYSRHLYNHRSLHDVYPDRFIKSFNDDDNYGINLKPISKSNLKTSYDPRSYRSYSEAGTSHHYHPHHHHYPREKDKTGLASIIHHDRRNKSGLIHHTSSRSKHLKPNDVESVLQQRILKDSNRRIKSTELDKSKDSVYSTRFNKNYQDYEISHRIKRGNLRSYTPTYKSFHTPQTKWSNDNSFLEVGSYFSLPLKDYGRKGIKHSRPTLTNQRYDPSSIEFSLQQKVPSDEWNKSDHLTRRIGNLSKSTGHLSHLDDLNKFSGSTSMQTLRARLAAAHSEFNLDYQENISDSYELQKLDSNKFGSLDRRTDSNEFTTRQLRQQVEQHHRRLLKSLMTDEPYESSWPSSFSNFDLQGYLNSYCDESEMRPTTLISSTLAPPIFSTASTRLPLSIEQGKIDETMVEPTNYTSTTDQQFLSVPNMLTTSNLNSTAPVVLPNQVPLINNLADNIMNNTIINQPTSVSLNEQIPVSNNTLIELINNPDFIQALTYNPELINQINSMCLDLAPADLNQVTLAAVAGAIAATAVAGSGMLDNNTTSDNINNVITCHRLMNTLSIVYYKIQLHQIK</sequence>
<name>A0AA85BZG2_9TREM</name>
<organism evidence="2 3">
    <name type="scientific">Schistosoma mattheei</name>
    <dbReference type="NCBI Taxonomy" id="31246"/>
    <lineage>
        <taxon>Eukaryota</taxon>
        <taxon>Metazoa</taxon>
        <taxon>Spiralia</taxon>
        <taxon>Lophotrochozoa</taxon>
        <taxon>Platyhelminthes</taxon>
        <taxon>Trematoda</taxon>
        <taxon>Digenea</taxon>
        <taxon>Strigeidida</taxon>
        <taxon>Schistosomatoidea</taxon>
        <taxon>Schistosomatidae</taxon>
        <taxon>Schistosoma</taxon>
    </lineage>
</organism>
<proteinExistence type="predicted"/>
<dbReference type="Proteomes" id="UP000050791">
    <property type="component" value="Unassembled WGS sequence"/>
</dbReference>
<evidence type="ECO:0000256" key="1">
    <source>
        <dbReference type="SAM" id="MobiDB-lite"/>
    </source>
</evidence>
<protein>
    <submittedName>
        <fullName evidence="3">Uncharacterized protein</fullName>
    </submittedName>
</protein>
<dbReference type="WBParaSite" id="SMTH1_87380.1">
    <property type="protein sequence ID" value="SMTH1_87380.1"/>
    <property type="gene ID" value="SMTH1_87380"/>
</dbReference>
<accession>A0AA85BZG2</accession>
<feature type="region of interest" description="Disordered" evidence="1">
    <location>
        <begin position="852"/>
        <end position="880"/>
    </location>
</feature>